<keyword evidence="6 7" id="KW-0472">Membrane</keyword>
<comment type="caution">
    <text evidence="9">The sequence shown here is derived from an EMBL/GenBank/DDBJ whole genome shotgun (WGS) entry which is preliminary data.</text>
</comment>
<evidence type="ECO:0000259" key="8">
    <source>
        <dbReference type="PROSITE" id="PS50850"/>
    </source>
</evidence>
<name>A0ABX1REK2_9PSEU</name>
<feature type="transmembrane region" description="Helical" evidence="7">
    <location>
        <begin position="88"/>
        <end position="109"/>
    </location>
</feature>
<sequence length="411" mass="42192">MSVSIPQQARTAAPASRRHDVGFWLVAFSFLTAMAFSTVPTPLYAIYQQQDGFSTLTVTIVFGAYAVGVVTSLLLAGHVSDWLGRKRVLIAALAVLTVSALIFLIWHALPALLVARLLCGLGVGMVTATATAFLNELHTAGRPDSGQGRFELVSTAANIGGLGVGPLVSGYLAQFVAAPLRTPFAVFTVLLLLSIVAVSLSPETVQRPAERPRYHPQRVTADHGDRAGFVAAAAGAFLSFTIFGLATSLDPGFVAGTLHQPGRLLAGAVAFVVFGAAALAQSTTTSMPLGTRNALGLAGVAIGVIALVTGMEITSFAAFLIGSAVAGAGAGVLFKSAVGTVAAMAAPAVRGEALATLFFVSYVGLILPTLALGIASRFVDARTSMVWFGAVMLLLAAGAAVLARRVRTRSA</sequence>
<protein>
    <submittedName>
        <fullName evidence="9">MFS transporter</fullName>
    </submittedName>
</protein>
<dbReference type="RefSeq" id="WP_169395652.1">
    <property type="nucleotide sequence ID" value="NZ_BAAAJH010000016.1"/>
</dbReference>
<organism evidence="9 10">
    <name type="scientific">Pseudonocardia xinjiangensis</name>
    <dbReference type="NCBI Taxonomy" id="75289"/>
    <lineage>
        <taxon>Bacteria</taxon>
        <taxon>Bacillati</taxon>
        <taxon>Actinomycetota</taxon>
        <taxon>Actinomycetes</taxon>
        <taxon>Pseudonocardiales</taxon>
        <taxon>Pseudonocardiaceae</taxon>
        <taxon>Pseudonocardia</taxon>
    </lineage>
</organism>
<feature type="transmembrane region" description="Helical" evidence="7">
    <location>
        <begin position="292"/>
        <end position="310"/>
    </location>
</feature>
<proteinExistence type="predicted"/>
<dbReference type="SUPFAM" id="SSF103473">
    <property type="entry name" value="MFS general substrate transporter"/>
    <property type="match status" value="1"/>
</dbReference>
<keyword evidence="4 7" id="KW-0812">Transmembrane</keyword>
<comment type="subcellular location">
    <subcellularLocation>
        <location evidence="1">Cell membrane</location>
        <topology evidence="1">Multi-pass membrane protein</topology>
    </subcellularLocation>
</comment>
<dbReference type="InterPro" id="IPR011701">
    <property type="entry name" value="MFS"/>
</dbReference>
<feature type="transmembrane region" description="Helical" evidence="7">
    <location>
        <begin position="53"/>
        <end position="76"/>
    </location>
</feature>
<evidence type="ECO:0000256" key="1">
    <source>
        <dbReference type="ARBA" id="ARBA00004651"/>
    </source>
</evidence>
<feature type="domain" description="Major facilitator superfamily (MFS) profile" evidence="8">
    <location>
        <begin position="21"/>
        <end position="407"/>
    </location>
</feature>
<dbReference type="Gene3D" id="1.20.1250.20">
    <property type="entry name" value="MFS general substrate transporter like domains"/>
    <property type="match status" value="1"/>
</dbReference>
<feature type="transmembrane region" description="Helical" evidence="7">
    <location>
        <begin position="316"/>
        <end position="334"/>
    </location>
</feature>
<dbReference type="InterPro" id="IPR036259">
    <property type="entry name" value="MFS_trans_sf"/>
</dbReference>
<evidence type="ECO:0000256" key="5">
    <source>
        <dbReference type="ARBA" id="ARBA00022989"/>
    </source>
</evidence>
<dbReference type="PROSITE" id="PS50850">
    <property type="entry name" value="MFS"/>
    <property type="match status" value="1"/>
</dbReference>
<evidence type="ECO:0000256" key="3">
    <source>
        <dbReference type="ARBA" id="ARBA00022475"/>
    </source>
</evidence>
<keyword evidence="5 7" id="KW-1133">Transmembrane helix</keyword>
<feature type="transmembrane region" description="Helical" evidence="7">
    <location>
        <begin position="184"/>
        <end position="205"/>
    </location>
</feature>
<feature type="transmembrane region" description="Helical" evidence="7">
    <location>
        <begin position="261"/>
        <end position="280"/>
    </location>
</feature>
<feature type="transmembrane region" description="Helical" evidence="7">
    <location>
        <begin position="21"/>
        <end position="47"/>
    </location>
</feature>
<gene>
    <name evidence="9" type="ORF">HF577_10830</name>
</gene>
<keyword evidence="3" id="KW-1003">Cell membrane</keyword>
<dbReference type="EMBL" id="JAAXKY010000026">
    <property type="protein sequence ID" value="NMH77576.1"/>
    <property type="molecule type" value="Genomic_DNA"/>
</dbReference>
<dbReference type="PANTHER" id="PTHR23517">
    <property type="entry name" value="RESISTANCE PROTEIN MDTM, PUTATIVE-RELATED-RELATED"/>
    <property type="match status" value="1"/>
</dbReference>
<evidence type="ECO:0000313" key="10">
    <source>
        <dbReference type="Proteomes" id="UP001296706"/>
    </source>
</evidence>
<feature type="transmembrane region" description="Helical" evidence="7">
    <location>
        <begin position="354"/>
        <end position="379"/>
    </location>
</feature>
<keyword evidence="2" id="KW-0813">Transport</keyword>
<evidence type="ECO:0000313" key="9">
    <source>
        <dbReference type="EMBL" id="NMH77576.1"/>
    </source>
</evidence>
<dbReference type="Pfam" id="PF07690">
    <property type="entry name" value="MFS_1"/>
    <property type="match status" value="1"/>
</dbReference>
<dbReference type="InterPro" id="IPR050171">
    <property type="entry name" value="MFS_Transporters"/>
</dbReference>
<evidence type="ECO:0000256" key="4">
    <source>
        <dbReference type="ARBA" id="ARBA00022692"/>
    </source>
</evidence>
<feature type="transmembrane region" description="Helical" evidence="7">
    <location>
        <begin position="226"/>
        <end position="249"/>
    </location>
</feature>
<feature type="transmembrane region" description="Helical" evidence="7">
    <location>
        <begin position="115"/>
        <end position="134"/>
    </location>
</feature>
<accession>A0ABX1REK2</accession>
<evidence type="ECO:0000256" key="7">
    <source>
        <dbReference type="SAM" id="Phobius"/>
    </source>
</evidence>
<dbReference type="PANTHER" id="PTHR23517:SF13">
    <property type="entry name" value="MAJOR FACILITATOR SUPERFAMILY MFS_1"/>
    <property type="match status" value="1"/>
</dbReference>
<dbReference type="Proteomes" id="UP001296706">
    <property type="component" value="Unassembled WGS sequence"/>
</dbReference>
<evidence type="ECO:0000256" key="6">
    <source>
        <dbReference type="ARBA" id="ARBA00023136"/>
    </source>
</evidence>
<feature type="transmembrane region" description="Helical" evidence="7">
    <location>
        <begin position="155"/>
        <end position="178"/>
    </location>
</feature>
<reference evidence="9 10" key="1">
    <citation type="submission" date="2020-04" db="EMBL/GenBank/DDBJ databases">
        <authorList>
            <person name="Klaysubun C."/>
            <person name="Duangmal K."/>
            <person name="Lipun K."/>
        </authorList>
    </citation>
    <scope>NUCLEOTIDE SEQUENCE [LARGE SCALE GENOMIC DNA]</scope>
    <source>
        <strain evidence="9 10">JCM 11839</strain>
    </source>
</reference>
<dbReference type="InterPro" id="IPR020846">
    <property type="entry name" value="MFS_dom"/>
</dbReference>
<feature type="transmembrane region" description="Helical" evidence="7">
    <location>
        <begin position="385"/>
        <end position="403"/>
    </location>
</feature>
<keyword evidence="10" id="KW-1185">Reference proteome</keyword>
<evidence type="ECO:0000256" key="2">
    <source>
        <dbReference type="ARBA" id="ARBA00022448"/>
    </source>
</evidence>